<dbReference type="PANTHER" id="PTHR33841">
    <property type="entry name" value="DNA METHYLTRANSFERASE YEEA-RELATED"/>
    <property type="match status" value="1"/>
</dbReference>
<dbReference type="AlphaFoldDB" id="A0A3S4V7Q9"/>
<dbReference type="EMBL" id="LR134476">
    <property type="protein sequence ID" value="VEI13887.1"/>
    <property type="molecule type" value="Genomic_DNA"/>
</dbReference>
<organism evidence="8 9">
    <name type="scientific">Trueperella bialowiezensis</name>
    <dbReference type="NCBI Taxonomy" id="312285"/>
    <lineage>
        <taxon>Bacteria</taxon>
        <taxon>Bacillati</taxon>
        <taxon>Actinomycetota</taxon>
        <taxon>Actinomycetes</taxon>
        <taxon>Actinomycetales</taxon>
        <taxon>Actinomycetaceae</taxon>
        <taxon>Trueperella</taxon>
    </lineage>
</organism>
<name>A0A3S4V7Q9_9ACTO</name>
<keyword evidence="9" id="KW-1185">Reference proteome</keyword>
<evidence type="ECO:0000256" key="4">
    <source>
        <dbReference type="ARBA" id="ARBA00047942"/>
    </source>
</evidence>
<accession>A0A3S4V7Q9</accession>
<feature type="domain" description="MmeI-like DNA-methyltransferase" evidence="7">
    <location>
        <begin position="1"/>
        <end position="233"/>
    </location>
</feature>
<sequence length="541" mass="61848">MIAYKELRRLEHAILDQIVRLENEFQENQLTIFTESRINVENFYGIEIDDFAVEVAILSLWIAKHQMNVEFREKFGISIPLIPLRESGNVVAANAARIDWNEVCPNDGETEIYLISNPPYLGHHLQSPEQKEEFALVLDAKHHSRKLDYVTIWLFKGAQYIKGSRAKVAFVTTNSVAQGEHVGMVFPYLFEQGVEIGYAYTSFKWDNNAKKNAGVTVVVISLRNVSSEPKFLYTDDFRVSVDNISPYLTPGPTVVVSASRKILSSALPAMAFGSKPTDGGHLVLNPREYSDIVAEFPEAAEYVRKYMGATEFINGVDRYCLWIEDDEIVRAQRIPEISKRLDAVAEFRAQSKAPSTIKFAQYPNQFKQRAYKPTDAIIVPRVSSERRDYIPMGYLGPETVISDAAFAVYDAEPWLFAILTSRMHMAWTRAVGGQLETRLRYSNTIVYNNFPVPELTDEDKEKLDEAAFRVLDVREYHSEKTLAELYDPDLMPENLRDAHERVDALVDGIYRKKPFETDEERLALLFEMYQEMSQAEGKTKK</sequence>
<evidence type="ECO:0000313" key="9">
    <source>
        <dbReference type="Proteomes" id="UP000269542"/>
    </source>
</evidence>
<protein>
    <recommendedName>
        <fullName evidence="1">site-specific DNA-methyltransferase (adenine-specific)</fullName>
        <ecNumber evidence="1">2.1.1.72</ecNumber>
    </recommendedName>
</protein>
<dbReference type="InterPro" id="IPR029063">
    <property type="entry name" value="SAM-dependent_MTases_sf"/>
</dbReference>
<dbReference type="GO" id="GO:0032259">
    <property type="term" value="P:methylation"/>
    <property type="evidence" value="ECO:0007669"/>
    <property type="project" value="UniProtKB-KW"/>
</dbReference>
<evidence type="ECO:0000313" key="8">
    <source>
        <dbReference type="EMBL" id="VEI13887.1"/>
    </source>
</evidence>
<comment type="catalytic activity">
    <reaction evidence="4">
        <text>a 2'-deoxyadenosine in DNA + S-adenosyl-L-methionine = an N(6)-methyl-2'-deoxyadenosine in DNA + S-adenosyl-L-homocysteine + H(+)</text>
        <dbReference type="Rhea" id="RHEA:15197"/>
        <dbReference type="Rhea" id="RHEA-COMP:12418"/>
        <dbReference type="Rhea" id="RHEA-COMP:12419"/>
        <dbReference type="ChEBI" id="CHEBI:15378"/>
        <dbReference type="ChEBI" id="CHEBI:57856"/>
        <dbReference type="ChEBI" id="CHEBI:59789"/>
        <dbReference type="ChEBI" id="CHEBI:90615"/>
        <dbReference type="ChEBI" id="CHEBI:90616"/>
        <dbReference type="EC" id="2.1.1.72"/>
    </reaction>
</comment>
<dbReference type="Pfam" id="PF20466">
    <property type="entry name" value="MmeI_TRD"/>
    <property type="match status" value="1"/>
</dbReference>
<dbReference type="EC" id="2.1.1.72" evidence="1"/>
<dbReference type="InterPro" id="IPR046820">
    <property type="entry name" value="MmeI_TRD"/>
</dbReference>
<evidence type="ECO:0000259" key="6">
    <source>
        <dbReference type="Pfam" id="PF20467"/>
    </source>
</evidence>
<dbReference type="OrthoDB" id="4280289at2"/>
<evidence type="ECO:0000256" key="2">
    <source>
        <dbReference type="ARBA" id="ARBA00022603"/>
    </source>
</evidence>
<keyword evidence="3" id="KW-0808">Transferase</keyword>
<dbReference type="InterPro" id="IPR050953">
    <property type="entry name" value="N4_N6_ade-DNA_methylase"/>
</dbReference>
<proteinExistence type="predicted"/>
<feature type="domain" description="MmeI-like C-terminal" evidence="6">
    <location>
        <begin position="457"/>
        <end position="533"/>
    </location>
</feature>
<dbReference type="Pfam" id="PF20473">
    <property type="entry name" value="MmeI_Mtase"/>
    <property type="match status" value="1"/>
</dbReference>
<dbReference type="Pfam" id="PF20467">
    <property type="entry name" value="MmeI_C"/>
    <property type="match status" value="1"/>
</dbReference>
<dbReference type="InterPro" id="IPR046818">
    <property type="entry name" value="MmeI_C"/>
</dbReference>
<dbReference type="PANTHER" id="PTHR33841:SF1">
    <property type="entry name" value="DNA METHYLTRANSFERASE A"/>
    <property type="match status" value="1"/>
</dbReference>
<feature type="domain" description="MmeI-like target recognition" evidence="5">
    <location>
        <begin position="251"/>
        <end position="455"/>
    </location>
</feature>
<dbReference type="GO" id="GO:0009007">
    <property type="term" value="F:site-specific DNA-methyltransferase (adenine-specific) activity"/>
    <property type="evidence" value="ECO:0007669"/>
    <property type="project" value="UniProtKB-EC"/>
</dbReference>
<dbReference type="Proteomes" id="UP000269542">
    <property type="component" value="Chromosome"/>
</dbReference>
<reference evidence="8 9" key="1">
    <citation type="submission" date="2018-12" db="EMBL/GenBank/DDBJ databases">
        <authorList>
            <consortium name="Pathogen Informatics"/>
        </authorList>
    </citation>
    <scope>NUCLEOTIDE SEQUENCE [LARGE SCALE GENOMIC DNA]</scope>
    <source>
        <strain evidence="8 9">NCTC13354</strain>
    </source>
</reference>
<dbReference type="KEGG" id="tbw:NCTC13354_01610"/>
<dbReference type="InterPro" id="IPR046816">
    <property type="entry name" value="MmeI_Mtase"/>
</dbReference>
<keyword evidence="2" id="KW-0489">Methyltransferase</keyword>
<evidence type="ECO:0000259" key="5">
    <source>
        <dbReference type="Pfam" id="PF20466"/>
    </source>
</evidence>
<dbReference type="SUPFAM" id="SSF53335">
    <property type="entry name" value="S-adenosyl-L-methionine-dependent methyltransferases"/>
    <property type="match status" value="1"/>
</dbReference>
<dbReference type="Gene3D" id="3.40.50.150">
    <property type="entry name" value="Vaccinia Virus protein VP39"/>
    <property type="match status" value="1"/>
</dbReference>
<gene>
    <name evidence="8" type="ORF">NCTC13354_01610</name>
</gene>
<evidence type="ECO:0000259" key="7">
    <source>
        <dbReference type="Pfam" id="PF20473"/>
    </source>
</evidence>
<evidence type="ECO:0000256" key="3">
    <source>
        <dbReference type="ARBA" id="ARBA00022679"/>
    </source>
</evidence>
<evidence type="ECO:0000256" key="1">
    <source>
        <dbReference type="ARBA" id="ARBA00011900"/>
    </source>
</evidence>